<feature type="region of interest" description="Disordered" evidence="1">
    <location>
        <begin position="47"/>
        <end position="68"/>
    </location>
</feature>
<evidence type="ECO:0000313" key="2">
    <source>
        <dbReference type="EMBL" id="SCU91372.1"/>
    </source>
</evidence>
<evidence type="ECO:0000313" key="3">
    <source>
        <dbReference type="Proteomes" id="UP000191024"/>
    </source>
</evidence>
<accession>A0A1G4JLJ1</accession>
<reference evidence="2 3" key="1">
    <citation type="submission" date="2016-03" db="EMBL/GenBank/DDBJ databases">
        <authorList>
            <person name="Devillers H."/>
        </authorList>
    </citation>
    <scope>NUCLEOTIDE SEQUENCE [LARGE SCALE GENOMIC DNA]</scope>
    <source>
        <strain evidence="2">CBS 11717</strain>
    </source>
</reference>
<dbReference type="Proteomes" id="UP000191024">
    <property type="component" value="Chromosome E"/>
</dbReference>
<sequence>MTSAEDDANISSQIYKTFKQLQEGEKTADALESMLDRLDDRLRELISDVNSMKQDKNDSNEGSKNLNQ</sequence>
<name>A0A1G4JLJ1_9SACH</name>
<gene>
    <name evidence="2" type="ORF">LAMI_0E05622G</name>
</gene>
<evidence type="ECO:0000256" key="1">
    <source>
        <dbReference type="SAM" id="MobiDB-lite"/>
    </source>
</evidence>
<organism evidence="2 3">
    <name type="scientific">Lachancea mirantina</name>
    <dbReference type="NCBI Taxonomy" id="1230905"/>
    <lineage>
        <taxon>Eukaryota</taxon>
        <taxon>Fungi</taxon>
        <taxon>Dikarya</taxon>
        <taxon>Ascomycota</taxon>
        <taxon>Saccharomycotina</taxon>
        <taxon>Saccharomycetes</taxon>
        <taxon>Saccharomycetales</taxon>
        <taxon>Saccharomycetaceae</taxon>
        <taxon>Lachancea</taxon>
    </lineage>
</organism>
<protein>
    <submittedName>
        <fullName evidence="2">LAMI_0E05622g1_1</fullName>
    </submittedName>
</protein>
<keyword evidence="3" id="KW-1185">Reference proteome</keyword>
<dbReference type="AlphaFoldDB" id="A0A1G4JLJ1"/>
<proteinExistence type="predicted"/>
<dbReference type="OrthoDB" id="5398685at2759"/>
<dbReference type="EMBL" id="LT598465">
    <property type="protein sequence ID" value="SCU91372.1"/>
    <property type="molecule type" value="Genomic_DNA"/>
</dbReference>